<protein>
    <submittedName>
        <fullName evidence="2">Uncharacterized protein</fullName>
    </submittedName>
</protein>
<evidence type="ECO:0000313" key="3">
    <source>
        <dbReference type="Proteomes" id="UP000292423"/>
    </source>
</evidence>
<dbReference type="InterPro" id="IPR011978">
    <property type="entry name" value="YgfB-like"/>
</dbReference>
<reference evidence="2 3" key="1">
    <citation type="submission" date="2019-02" db="EMBL/GenBank/DDBJ databases">
        <title>Genomic Encyclopedia of Type Strains, Phase IV (KMG-IV): sequencing the most valuable type-strain genomes for metagenomic binning, comparative biology and taxonomic classification.</title>
        <authorList>
            <person name="Goeker M."/>
        </authorList>
    </citation>
    <scope>NUCLEOTIDE SEQUENCE [LARGE SCALE GENOMIC DNA]</scope>
    <source>
        <strain evidence="2 3">DSM 105135</strain>
    </source>
</reference>
<dbReference type="AlphaFoldDB" id="A0A4Q7ZAB1"/>
<evidence type="ECO:0000256" key="1">
    <source>
        <dbReference type="ARBA" id="ARBA00038308"/>
    </source>
</evidence>
<gene>
    <name evidence="2" type="ORF">EV700_1434</name>
</gene>
<name>A0A4Q7ZAB1_9GAMM</name>
<sequence>MHPAANAPSLPELNQLLQDLQLNCSAPEIHGVMTGLLAGGVRFNRQQLVKMLEAHTETDQAFDDNLVAALWQLQLKSLETLGASDLDFKPLVPDDDAALSERLEGLADWCQGLLAGFGLAVRGDDLRLREGDIQETLQDLVHIANVSSEGGAANEEDEQDFMEIYEFVRLAAIHLFEEMSPTEEHRPAHEQLH</sequence>
<dbReference type="SUPFAM" id="SSF101327">
    <property type="entry name" value="YgfB-like"/>
    <property type="match status" value="1"/>
</dbReference>
<dbReference type="PANTHER" id="PTHR37528">
    <property type="entry name" value="UPF0149 PROTEIN YGFB"/>
    <property type="match status" value="1"/>
</dbReference>
<comment type="caution">
    <text evidence="2">The sequence shown here is derived from an EMBL/GenBank/DDBJ whole genome shotgun (WGS) entry which is preliminary data.</text>
</comment>
<dbReference type="Gene3D" id="1.20.120.740">
    <property type="entry name" value="YgfB uncharacterised protein family UPF0149, PF03695"/>
    <property type="match status" value="1"/>
</dbReference>
<dbReference type="RefSeq" id="WP_130412197.1">
    <property type="nucleotide sequence ID" value="NZ_SHKX01000011.1"/>
</dbReference>
<dbReference type="PANTHER" id="PTHR37528:SF1">
    <property type="entry name" value="UPF0149 PROTEIN YGFB"/>
    <property type="match status" value="1"/>
</dbReference>
<dbReference type="Proteomes" id="UP000292423">
    <property type="component" value="Unassembled WGS sequence"/>
</dbReference>
<dbReference type="Pfam" id="PF03695">
    <property type="entry name" value="UPF0149"/>
    <property type="match status" value="1"/>
</dbReference>
<keyword evidence="3" id="KW-1185">Reference proteome</keyword>
<organism evidence="2 3">
    <name type="scientific">Fluviicoccus keumensis</name>
    <dbReference type="NCBI Taxonomy" id="1435465"/>
    <lineage>
        <taxon>Bacteria</taxon>
        <taxon>Pseudomonadati</taxon>
        <taxon>Pseudomonadota</taxon>
        <taxon>Gammaproteobacteria</taxon>
        <taxon>Moraxellales</taxon>
        <taxon>Moraxellaceae</taxon>
        <taxon>Fluviicoccus</taxon>
    </lineage>
</organism>
<evidence type="ECO:0000313" key="2">
    <source>
        <dbReference type="EMBL" id="RZU47044.1"/>
    </source>
</evidence>
<dbReference type="OrthoDB" id="9783391at2"/>
<dbReference type="InterPro" id="IPR036255">
    <property type="entry name" value="YgfB-like_sf"/>
</dbReference>
<dbReference type="EMBL" id="SHKX01000011">
    <property type="protein sequence ID" value="RZU47044.1"/>
    <property type="molecule type" value="Genomic_DNA"/>
</dbReference>
<dbReference type="GO" id="GO:0005829">
    <property type="term" value="C:cytosol"/>
    <property type="evidence" value="ECO:0007669"/>
    <property type="project" value="TreeGrafter"/>
</dbReference>
<proteinExistence type="inferred from homology"/>
<accession>A0A4Q7ZAB1</accession>
<comment type="similarity">
    <text evidence="1">Belongs to the UPF0149 family.</text>
</comment>